<evidence type="ECO:0000313" key="1">
    <source>
        <dbReference type="EMBL" id="MFD2172050.1"/>
    </source>
</evidence>
<proteinExistence type="predicted"/>
<comment type="caution">
    <text evidence="1">The sequence shown here is derived from an EMBL/GenBank/DDBJ whole genome shotgun (WGS) entry which is preliminary data.</text>
</comment>
<organism evidence="1 2">
    <name type="scientific">Tumebacillus lipolyticus</name>
    <dbReference type="NCBI Taxonomy" id="1280370"/>
    <lineage>
        <taxon>Bacteria</taxon>
        <taxon>Bacillati</taxon>
        <taxon>Bacillota</taxon>
        <taxon>Bacilli</taxon>
        <taxon>Bacillales</taxon>
        <taxon>Alicyclobacillaceae</taxon>
        <taxon>Tumebacillus</taxon>
    </lineage>
</organism>
<gene>
    <name evidence="1" type="ORF">ACFSOY_18965</name>
</gene>
<sequence>MTHEDVLKSFYARLKGVAMDGLTRIVDLAKEFGISYRKLRELFAASGLDLYWIGGKAFVCRHEAIQVLMRVS</sequence>
<evidence type="ECO:0008006" key="3">
    <source>
        <dbReference type="Google" id="ProtNLM"/>
    </source>
</evidence>
<accession>A0ABW5A2G9</accession>
<dbReference type="EMBL" id="JBHUIO010000011">
    <property type="protein sequence ID" value="MFD2172050.1"/>
    <property type="molecule type" value="Genomic_DNA"/>
</dbReference>
<dbReference type="Proteomes" id="UP001597343">
    <property type="component" value="Unassembled WGS sequence"/>
</dbReference>
<name>A0ABW5A2G9_9BACL</name>
<evidence type="ECO:0000313" key="2">
    <source>
        <dbReference type="Proteomes" id="UP001597343"/>
    </source>
</evidence>
<reference evidence="2" key="1">
    <citation type="journal article" date="2019" name="Int. J. Syst. Evol. Microbiol.">
        <title>The Global Catalogue of Microorganisms (GCM) 10K type strain sequencing project: providing services to taxonomists for standard genome sequencing and annotation.</title>
        <authorList>
            <consortium name="The Broad Institute Genomics Platform"/>
            <consortium name="The Broad Institute Genome Sequencing Center for Infectious Disease"/>
            <person name="Wu L."/>
            <person name="Ma J."/>
        </authorList>
    </citation>
    <scope>NUCLEOTIDE SEQUENCE [LARGE SCALE GENOMIC DNA]</scope>
    <source>
        <strain evidence="2">CGMCC 1.13574</strain>
    </source>
</reference>
<keyword evidence="2" id="KW-1185">Reference proteome</keyword>
<protein>
    <recommendedName>
        <fullName evidence="3">Transposase</fullName>
    </recommendedName>
</protein>
<dbReference type="RefSeq" id="WP_386049372.1">
    <property type="nucleotide sequence ID" value="NZ_JBHUIO010000011.1"/>
</dbReference>